<reference evidence="1 2" key="1">
    <citation type="submission" date="2018-11" db="EMBL/GenBank/DDBJ databases">
        <title>Genome assembly of Steccherinum ochraceum LE-BIN_3174, the white-rot fungus of the Steccherinaceae family (The Residual Polyporoid clade, Polyporales, Basidiomycota).</title>
        <authorList>
            <person name="Fedorova T.V."/>
            <person name="Glazunova O.A."/>
            <person name="Landesman E.O."/>
            <person name="Moiseenko K.V."/>
            <person name="Psurtseva N.V."/>
            <person name="Savinova O.S."/>
            <person name="Shakhova N.V."/>
            <person name="Tyazhelova T.V."/>
            <person name="Vasina D.V."/>
        </authorList>
    </citation>
    <scope>NUCLEOTIDE SEQUENCE [LARGE SCALE GENOMIC DNA]</scope>
    <source>
        <strain evidence="1 2">LE-BIN_3174</strain>
    </source>
</reference>
<comment type="caution">
    <text evidence="1">The sequence shown here is derived from an EMBL/GenBank/DDBJ whole genome shotgun (WGS) entry which is preliminary data.</text>
</comment>
<dbReference type="EMBL" id="RWJN01000156">
    <property type="protein sequence ID" value="TCD65953.1"/>
    <property type="molecule type" value="Genomic_DNA"/>
</dbReference>
<proteinExistence type="predicted"/>
<gene>
    <name evidence="1" type="ORF">EIP91_001983</name>
</gene>
<sequence>MGCKPWATPEQAAWLDNRITTYHFAATSRCGAGKFLDETTASFILRWGQIDPSPSQEQPSWMSTRTHLNIWYRRRTRAMIFVDRSRPPAN</sequence>
<dbReference type="Proteomes" id="UP000292702">
    <property type="component" value="Unassembled WGS sequence"/>
</dbReference>
<evidence type="ECO:0000313" key="1">
    <source>
        <dbReference type="EMBL" id="TCD65953.1"/>
    </source>
</evidence>
<protein>
    <submittedName>
        <fullName evidence="1">Uncharacterized protein</fullName>
    </submittedName>
</protein>
<name>A0A4R0RGR0_9APHY</name>
<dbReference type="AlphaFoldDB" id="A0A4R0RGR0"/>
<evidence type="ECO:0000313" key="2">
    <source>
        <dbReference type="Proteomes" id="UP000292702"/>
    </source>
</evidence>
<organism evidence="1 2">
    <name type="scientific">Steccherinum ochraceum</name>
    <dbReference type="NCBI Taxonomy" id="92696"/>
    <lineage>
        <taxon>Eukaryota</taxon>
        <taxon>Fungi</taxon>
        <taxon>Dikarya</taxon>
        <taxon>Basidiomycota</taxon>
        <taxon>Agaricomycotina</taxon>
        <taxon>Agaricomycetes</taxon>
        <taxon>Polyporales</taxon>
        <taxon>Steccherinaceae</taxon>
        <taxon>Steccherinum</taxon>
    </lineage>
</organism>
<keyword evidence="2" id="KW-1185">Reference proteome</keyword>
<accession>A0A4R0RGR0</accession>